<name>A0A1R2CH61_9CILI</name>
<dbReference type="Proteomes" id="UP000187209">
    <property type="component" value="Unassembled WGS sequence"/>
</dbReference>
<proteinExistence type="predicted"/>
<dbReference type="EMBL" id="MPUH01000152">
    <property type="protein sequence ID" value="OMJ88369.1"/>
    <property type="molecule type" value="Genomic_DNA"/>
</dbReference>
<feature type="transmembrane region" description="Helical" evidence="1">
    <location>
        <begin position="191"/>
        <end position="210"/>
    </location>
</feature>
<gene>
    <name evidence="2" type="ORF">SteCoe_9685</name>
</gene>
<keyword evidence="1" id="KW-0812">Transmembrane</keyword>
<evidence type="ECO:0000313" key="2">
    <source>
        <dbReference type="EMBL" id="OMJ88369.1"/>
    </source>
</evidence>
<organism evidence="2 3">
    <name type="scientific">Stentor coeruleus</name>
    <dbReference type="NCBI Taxonomy" id="5963"/>
    <lineage>
        <taxon>Eukaryota</taxon>
        <taxon>Sar</taxon>
        <taxon>Alveolata</taxon>
        <taxon>Ciliophora</taxon>
        <taxon>Postciliodesmatophora</taxon>
        <taxon>Heterotrichea</taxon>
        <taxon>Heterotrichida</taxon>
        <taxon>Stentoridae</taxon>
        <taxon>Stentor</taxon>
    </lineage>
</organism>
<dbReference type="OrthoDB" id="323490at2759"/>
<keyword evidence="3" id="KW-1185">Reference proteome</keyword>
<reference evidence="2 3" key="1">
    <citation type="submission" date="2016-11" db="EMBL/GenBank/DDBJ databases">
        <title>The macronuclear genome of Stentor coeruleus: a giant cell with tiny introns.</title>
        <authorList>
            <person name="Slabodnick M."/>
            <person name="Ruby J.G."/>
            <person name="Reiff S.B."/>
            <person name="Swart E.C."/>
            <person name="Gosai S."/>
            <person name="Prabakaran S."/>
            <person name="Witkowska E."/>
            <person name="Larue G.E."/>
            <person name="Fisher S."/>
            <person name="Freeman R.M."/>
            <person name="Gunawardena J."/>
            <person name="Chu W."/>
            <person name="Stover N.A."/>
            <person name="Gregory B.D."/>
            <person name="Nowacki M."/>
            <person name="Derisi J."/>
            <person name="Roy S.W."/>
            <person name="Marshall W.F."/>
            <person name="Sood P."/>
        </authorList>
    </citation>
    <scope>NUCLEOTIDE SEQUENCE [LARGE SCALE GENOMIC DNA]</scope>
    <source>
        <strain evidence="2">WM001</strain>
    </source>
</reference>
<evidence type="ECO:0000256" key="1">
    <source>
        <dbReference type="SAM" id="Phobius"/>
    </source>
</evidence>
<protein>
    <submittedName>
        <fullName evidence="2">Uncharacterized protein</fullName>
    </submittedName>
</protein>
<sequence>MDILGSPIEISDSDQTVNRICKLKLHYWRKGILFLDVLAMIFCISSFITPRWVEQGKTENFWRGSLMKCGGCNGKFEGASYKQISEWSCGDMDGYCETFDGLYKAGIAVLLIQSMFLLLLVVGIYIIVCELVNKHYENKLVFVTTLITPLCEIIALITWILTSGAKMNNECYSNATNMEKAHNVCATHGPILMIMSILMSICATILFIFIRPATKKAFKNKIIPVDDR</sequence>
<comment type="caution">
    <text evidence="2">The sequence shown here is derived from an EMBL/GenBank/DDBJ whole genome shotgun (WGS) entry which is preliminary data.</text>
</comment>
<feature type="transmembrane region" description="Helical" evidence="1">
    <location>
        <begin position="107"/>
        <end position="128"/>
    </location>
</feature>
<evidence type="ECO:0000313" key="3">
    <source>
        <dbReference type="Proteomes" id="UP000187209"/>
    </source>
</evidence>
<keyword evidence="1" id="KW-0472">Membrane</keyword>
<feature type="transmembrane region" description="Helical" evidence="1">
    <location>
        <begin position="32"/>
        <end position="53"/>
    </location>
</feature>
<keyword evidence="1" id="KW-1133">Transmembrane helix</keyword>
<accession>A0A1R2CH61</accession>
<feature type="transmembrane region" description="Helical" evidence="1">
    <location>
        <begin position="140"/>
        <end position="161"/>
    </location>
</feature>
<dbReference type="AlphaFoldDB" id="A0A1R2CH61"/>